<dbReference type="GO" id="GO:0003824">
    <property type="term" value="F:catalytic activity"/>
    <property type="evidence" value="ECO:0007669"/>
    <property type="project" value="InterPro"/>
</dbReference>
<dbReference type="EMBL" id="JACHLE010000003">
    <property type="protein sequence ID" value="MBB4807375.1"/>
    <property type="molecule type" value="Genomic_DNA"/>
</dbReference>
<name>A0A840KFI7_9FLAO</name>
<evidence type="ECO:0000313" key="2">
    <source>
        <dbReference type="Proteomes" id="UP000592180"/>
    </source>
</evidence>
<dbReference type="InterPro" id="IPR036648">
    <property type="entry name" value="CN_Hdrase_a/SCN_Hdrase_g_sf"/>
</dbReference>
<comment type="caution">
    <text evidence="1">The sequence shown here is derived from an EMBL/GenBank/DDBJ whole genome shotgun (WGS) entry which is preliminary data.</text>
</comment>
<organism evidence="1 2">
    <name type="scientific">Chryseobacterium defluvii</name>
    <dbReference type="NCBI Taxonomy" id="160396"/>
    <lineage>
        <taxon>Bacteria</taxon>
        <taxon>Pseudomonadati</taxon>
        <taxon>Bacteroidota</taxon>
        <taxon>Flavobacteriia</taxon>
        <taxon>Flavobacteriales</taxon>
        <taxon>Weeksellaceae</taxon>
        <taxon>Chryseobacterium group</taxon>
        <taxon>Chryseobacterium</taxon>
    </lineage>
</organism>
<dbReference type="AlphaFoldDB" id="A0A840KFI7"/>
<accession>A0A840KFI7</accession>
<dbReference type="RefSeq" id="WP_184190228.1">
    <property type="nucleotide sequence ID" value="NZ_JACHLE010000003.1"/>
</dbReference>
<dbReference type="Proteomes" id="UP000592180">
    <property type="component" value="Unassembled WGS sequence"/>
</dbReference>
<sequence length="109" mass="12369">MELTQKQKLYTEIVQKAWEDATFKNELKANPLDAIEKLTGIRLNIPEGKTIVVQDQTDESTFYINIPAEQKMEDIELSEEQLEMAAGGYNGFWTGVIYYTTFGAVDINA</sequence>
<dbReference type="Gene3D" id="3.90.330.10">
    <property type="entry name" value="Nitrile hydratase alpha /Thiocyanate hydrolase gamma"/>
    <property type="match status" value="1"/>
</dbReference>
<evidence type="ECO:0000313" key="1">
    <source>
        <dbReference type="EMBL" id="MBB4807375.1"/>
    </source>
</evidence>
<reference evidence="1 2" key="1">
    <citation type="submission" date="2020-08" db="EMBL/GenBank/DDBJ databases">
        <title>Functional genomics of gut bacteria from endangered species of beetles.</title>
        <authorList>
            <person name="Carlos-Shanley C."/>
        </authorList>
    </citation>
    <scope>NUCLEOTIDE SEQUENCE [LARGE SCALE GENOMIC DNA]</scope>
    <source>
        <strain evidence="1 2">S00151</strain>
    </source>
</reference>
<dbReference type="GO" id="GO:0046914">
    <property type="term" value="F:transition metal ion binding"/>
    <property type="evidence" value="ECO:0007669"/>
    <property type="project" value="InterPro"/>
</dbReference>
<gene>
    <name evidence="1" type="ORF">HNP38_002679</name>
</gene>
<dbReference type="NCBIfam" id="TIGR03793">
    <property type="entry name" value="leader_NHLP"/>
    <property type="match status" value="1"/>
</dbReference>
<keyword evidence="2" id="KW-1185">Reference proteome</keyword>
<dbReference type="SUPFAM" id="SSF56209">
    <property type="entry name" value="Nitrile hydratase alpha chain"/>
    <property type="match status" value="1"/>
</dbReference>
<dbReference type="InterPro" id="IPR022513">
    <property type="entry name" value="TOMM_pelo"/>
</dbReference>
<proteinExistence type="predicted"/>
<protein>
    <submittedName>
        <fullName evidence="1">Uncharacterized protein</fullName>
    </submittedName>
</protein>